<dbReference type="GO" id="GO:0000118">
    <property type="term" value="C:histone deacetylase complex"/>
    <property type="evidence" value="ECO:0007669"/>
    <property type="project" value="TreeGrafter"/>
</dbReference>
<keyword evidence="9 11" id="KW-0539">Nucleus</keyword>
<dbReference type="Pfam" id="PF00850">
    <property type="entry name" value="Hist_deacetyl"/>
    <property type="match status" value="1"/>
</dbReference>
<dbReference type="eggNOG" id="KOG1343">
    <property type="taxonomic scope" value="Eukaryota"/>
</dbReference>
<protein>
    <recommendedName>
        <fullName evidence="3 11">Histone deacetylase</fullName>
        <ecNumber evidence="3 11">3.5.1.98</ecNumber>
    </recommendedName>
</protein>
<dbReference type="PRINTS" id="PR01270">
    <property type="entry name" value="HDASUPER"/>
</dbReference>
<feature type="compositionally biased region" description="Low complexity" evidence="12">
    <location>
        <begin position="15"/>
        <end position="24"/>
    </location>
</feature>
<sequence length="817" mass="91628">MDGDEDVVMGEARAPLPTGHTTIPIGGGRPSPPSAEDKSLTPEAQNGTKETQSLLATFHQKVHSPAKLVKEIEDHQAGISTPGNDPTTGTPRPTGHIKPEPDSAVDEDAEDSDWSADHHEGRSRALHRAQLPTGYCYDNRMRYHCEVKPTLDVHPEDPRRVYYIYRELGRAGLIADEGEFQGSLVPQPLKRIEARDATEAEITLVHTKEHYEFVKNTKDMSEDELLELEQTRDSIYFNSLTFTSALLSCGGAIETCKAVAEEKVKNAIAVIRPPGHHAESNKTMGFCLFNNVSVAARACQKILGDKCRKIMILDWSLDGTRADWTYNRDVHHGNGVQRMFYNDPNVLYISIHVYRDGSFYPGGDEGNWDYCGEGLGLGKNVNIPWPTQGMGDGDYLYAFQEVVMPIGYEFDPDLVIISAGFDAAAGDELGGCFVTPPCYSHMTRMLMNLANGKVAVCLEGGYNFRSISKSALAVTRTLMGEPPDRLIAPSASRPAVETVREVAMMHARYWKCMYPKGPSSNFAGNRVHGKQHEIKEGKYGDRCINPLCLDIIRQYQAKQLYDDHKLTSLYIYRDAISKSFENQVLASNNYDKVDTLLVIFHDPPELMGIPHPVTNVLEAHNTWLLTGNKADNVKDYISWAVEHNVGVIDVNIPKHISEADNSKSYERESPNRALYSEQLAEYLWENYIEVNDTSRIFFMGVGDAFLGLANLLINKERVHTMVSGVICFVAENPVRAVASTTITWLSKWYKENSIVFVSHRHMVWEGQESNKKQFKRYGRLVKSTEAHTLNEMLVNHKEDVFKWIEERVEAEASESSS</sequence>
<feature type="region of interest" description="Disordered" evidence="12">
    <location>
        <begin position="1"/>
        <end position="63"/>
    </location>
</feature>
<evidence type="ECO:0000256" key="11">
    <source>
        <dbReference type="PIRNR" id="PIRNR037919"/>
    </source>
</evidence>
<evidence type="ECO:0000259" key="13">
    <source>
        <dbReference type="Pfam" id="PF00850"/>
    </source>
</evidence>
<comment type="function">
    <text evidence="11">Responsible for the deacetylation of lysine residues on the N-terminal part of the core histones (H2A, H2B, H3 and H4). Histone deacetylation gives a tag for epigenetic repression and plays an important role in transcriptional regulation, cell cycle progression and developmental events.</text>
</comment>
<feature type="domain" description="Histone deacetylase" evidence="13">
    <location>
        <begin position="154"/>
        <end position="478"/>
    </location>
</feature>
<dbReference type="AlphaFoldDB" id="C5FIV8"/>
<feature type="region of interest" description="Disordered" evidence="12">
    <location>
        <begin position="75"/>
        <end position="126"/>
    </location>
</feature>
<evidence type="ECO:0000256" key="12">
    <source>
        <dbReference type="SAM" id="MobiDB-lite"/>
    </source>
</evidence>
<name>C5FIV8_ARTOC</name>
<dbReference type="PANTHER" id="PTHR10625">
    <property type="entry name" value="HISTONE DEACETYLASE HDAC1-RELATED"/>
    <property type="match status" value="1"/>
</dbReference>
<dbReference type="OrthoDB" id="424012at2759"/>
<reference evidence="16" key="1">
    <citation type="journal article" date="2012" name="MBio">
        <title>Comparative genome analysis of Trichophyton rubrum and related dermatophytes reveals candidate genes involved in infection.</title>
        <authorList>
            <person name="Martinez D.A."/>
            <person name="Oliver B.G."/>
            <person name="Graeser Y."/>
            <person name="Goldberg J.M."/>
            <person name="Li W."/>
            <person name="Martinez-Rossi N.M."/>
            <person name="Monod M."/>
            <person name="Shelest E."/>
            <person name="Barton R.C."/>
            <person name="Birch E."/>
            <person name="Brakhage A.A."/>
            <person name="Chen Z."/>
            <person name="Gurr S.J."/>
            <person name="Heiman D."/>
            <person name="Heitman J."/>
            <person name="Kosti I."/>
            <person name="Rossi A."/>
            <person name="Saif S."/>
            <person name="Samalova M."/>
            <person name="Saunders C.W."/>
            <person name="Shea T."/>
            <person name="Summerbell R.C."/>
            <person name="Xu J."/>
            <person name="Young S."/>
            <person name="Zeng Q."/>
            <person name="Birren B.W."/>
            <person name="Cuomo C.A."/>
            <person name="White T.C."/>
        </authorList>
    </citation>
    <scope>NUCLEOTIDE SEQUENCE [LARGE SCALE GENOMIC DNA]</scope>
    <source>
        <strain evidence="16">ATCC MYA-4605 / CBS 113480</strain>
    </source>
</reference>
<feature type="compositionally biased region" description="Polar residues" evidence="12">
    <location>
        <begin position="78"/>
        <end position="91"/>
    </location>
</feature>
<dbReference type="PANTHER" id="PTHR10625:SF5">
    <property type="entry name" value="HISTONE DEACETYLASE"/>
    <property type="match status" value="1"/>
</dbReference>
<accession>C5FIV8</accession>
<keyword evidence="8 11" id="KW-0804">Transcription</keyword>
<organism evidence="15 16">
    <name type="scientific">Arthroderma otae (strain ATCC MYA-4605 / CBS 113480)</name>
    <name type="common">Microsporum canis</name>
    <dbReference type="NCBI Taxonomy" id="554155"/>
    <lineage>
        <taxon>Eukaryota</taxon>
        <taxon>Fungi</taxon>
        <taxon>Dikarya</taxon>
        <taxon>Ascomycota</taxon>
        <taxon>Pezizomycotina</taxon>
        <taxon>Eurotiomycetes</taxon>
        <taxon>Eurotiomycetidae</taxon>
        <taxon>Onygenales</taxon>
        <taxon>Arthrodermataceae</taxon>
        <taxon>Microsporum</taxon>
    </lineage>
</organism>
<comment type="catalytic activity">
    <reaction evidence="10 11">
        <text>N(6)-acetyl-L-lysyl-[histone] + H2O = L-lysyl-[histone] + acetate</text>
        <dbReference type="Rhea" id="RHEA:58196"/>
        <dbReference type="Rhea" id="RHEA-COMP:9845"/>
        <dbReference type="Rhea" id="RHEA-COMP:11338"/>
        <dbReference type="ChEBI" id="CHEBI:15377"/>
        <dbReference type="ChEBI" id="CHEBI:29969"/>
        <dbReference type="ChEBI" id="CHEBI:30089"/>
        <dbReference type="ChEBI" id="CHEBI:61930"/>
        <dbReference type="EC" id="3.5.1.98"/>
    </reaction>
</comment>
<dbReference type="SUPFAM" id="SSF52768">
    <property type="entry name" value="Arginase/deacetylase"/>
    <property type="match status" value="1"/>
</dbReference>
<evidence type="ECO:0000259" key="14">
    <source>
        <dbReference type="Pfam" id="PF09757"/>
    </source>
</evidence>
<dbReference type="InterPro" id="IPR023801">
    <property type="entry name" value="His_deacetylse_dom"/>
</dbReference>
<dbReference type="InterPro" id="IPR019154">
    <property type="entry name" value="Arb2-like_domain"/>
</dbReference>
<dbReference type="InterPro" id="IPR017321">
    <property type="entry name" value="Hist_deAcase_II_yeast"/>
</dbReference>
<dbReference type="RefSeq" id="XP_002849084.1">
    <property type="nucleotide sequence ID" value="XM_002849038.1"/>
</dbReference>
<dbReference type="InterPro" id="IPR037138">
    <property type="entry name" value="His_deacetylse_dom_sf"/>
</dbReference>
<dbReference type="STRING" id="554155.C5FIV8"/>
<dbReference type="EMBL" id="DS995702">
    <property type="protein sequence ID" value="EEQ29199.1"/>
    <property type="molecule type" value="Genomic_DNA"/>
</dbReference>
<evidence type="ECO:0000256" key="2">
    <source>
        <dbReference type="ARBA" id="ARBA00007738"/>
    </source>
</evidence>
<evidence type="ECO:0000313" key="15">
    <source>
        <dbReference type="EMBL" id="EEQ29199.1"/>
    </source>
</evidence>
<evidence type="ECO:0000256" key="3">
    <source>
        <dbReference type="ARBA" id="ARBA00012111"/>
    </source>
</evidence>
<evidence type="ECO:0000313" key="16">
    <source>
        <dbReference type="Proteomes" id="UP000002035"/>
    </source>
</evidence>
<keyword evidence="4 11" id="KW-0678">Repressor</keyword>
<evidence type="ECO:0000256" key="1">
    <source>
        <dbReference type="ARBA" id="ARBA00004123"/>
    </source>
</evidence>
<feature type="domain" description="Arb2-like" evidence="14">
    <location>
        <begin position="550"/>
        <end position="810"/>
    </location>
</feature>
<evidence type="ECO:0000256" key="7">
    <source>
        <dbReference type="ARBA" id="ARBA00023015"/>
    </source>
</evidence>
<evidence type="ECO:0000256" key="5">
    <source>
        <dbReference type="ARBA" id="ARBA00022801"/>
    </source>
</evidence>
<evidence type="ECO:0000256" key="8">
    <source>
        <dbReference type="ARBA" id="ARBA00023163"/>
    </source>
</evidence>
<dbReference type="InterPro" id="IPR000286">
    <property type="entry name" value="HDACs"/>
</dbReference>
<feature type="compositionally biased region" description="Polar residues" evidence="12">
    <location>
        <begin position="42"/>
        <end position="55"/>
    </location>
</feature>
<evidence type="ECO:0000256" key="6">
    <source>
        <dbReference type="ARBA" id="ARBA00022853"/>
    </source>
</evidence>
<evidence type="ECO:0000256" key="9">
    <source>
        <dbReference type="ARBA" id="ARBA00023242"/>
    </source>
</evidence>
<dbReference type="FunFam" id="3.40.800.20:FF:000005">
    <property type="entry name" value="histone deacetylase 6"/>
    <property type="match status" value="1"/>
</dbReference>
<evidence type="ECO:0000256" key="4">
    <source>
        <dbReference type="ARBA" id="ARBA00022491"/>
    </source>
</evidence>
<dbReference type="GeneID" id="9229136"/>
<dbReference type="GO" id="GO:0031078">
    <property type="term" value="F:histone H3K14 deacetylase activity, hydrolytic mechanism"/>
    <property type="evidence" value="ECO:0007669"/>
    <property type="project" value="UniProtKB-UniRule"/>
</dbReference>
<dbReference type="Pfam" id="PF09757">
    <property type="entry name" value="Arb2-like"/>
    <property type="match status" value="1"/>
</dbReference>
<dbReference type="VEuPathDB" id="FungiDB:MCYG_02018"/>
<gene>
    <name evidence="15" type="ORF">MCYG_02018</name>
</gene>
<dbReference type="OMA" id="CFVSPAC"/>
<dbReference type="Gene3D" id="3.40.800.20">
    <property type="entry name" value="Histone deacetylase domain"/>
    <property type="match status" value="1"/>
</dbReference>
<dbReference type="Proteomes" id="UP000002035">
    <property type="component" value="Unassembled WGS sequence"/>
</dbReference>
<keyword evidence="6 11" id="KW-0156">Chromatin regulator</keyword>
<dbReference type="InterPro" id="IPR023696">
    <property type="entry name" value="Ureohydrolase_dom_sf"/>
</dbReference>
<keyword evidence="5 11" id="KW-0378">Hydrolase</keyword>
<dbReference type="PIRSF" id="PIRSF037919">
    <property type="entry name" value="HDAC_II_yeast"/>
    <property type="match status" value="1"/>
</dbReference>
<dbReference type="ESTHER" id="artoc-c5fiv8">
    <property type="family name" value="Arb2_domain"/>
</dbReference>
<comment type="subcellular location">
    <subcellularLocation>
        <location evidence="1 11">Nucleus</location>
    </subcellularLocation>
</comment>
<feature type="compositionally biased region" description="Acidic residues" evidence="12">
    <location>
        <begin position="103"/>
        <end position="114"/>
    </location>
</feature>
<evidence type="ECO:0000256" key="10">
    <source>
        <dbReference type="ARBA" id="ARBA00048287"/>
    </source>
</evidence>
<keyword evidence="7 11" id="KW-0805">Transcription regulation</keyword>
<comment type="similarity">
    <text evidence="2 11">Belongs to the histone deacetylase family. HD type 2 subfamily.</text>
</comment>
<dbReference type="EC" id="3.5.1.98" evidence="3 11"/>
<dbReference type="GO" id="GO:0040029">
    <property type="term" value="P:epigenetic regulation of gene expression"/>
    <property type="evidence" value="ECO:0007669"/>
    <property type="project" value="TreeGrafter"/>
</dbReference>
<proteinExistence type="inferred from homology"/>
<keyword evidence="16" id="KW-1185">Reference proteome</keyword>
<dbReference type="HOGENOM" id="CLU_007727_4_0_1"/>